<keyword evidence="1" id="KW-0472">Membrane</keyword>
<gene>
    <name evidence="2" type="ORF">ISP13_09780</name>
</gene>
<feature type="transmembrane region" description="Helical" evidence="1">
    <location>
        <begin position="83"/>
        <end position="102"/>
    </location>
</feature>
<evidence type="ECO:0000313" key="2">
    <source>
        <dbReference type="EMBL" id="MFK2873820.1"/>
    </source>
</evidence>
<name>A0ABW8IV14_9GAMM</name>
<evidence type="ECO:0000256" key="1">
    <source>
        <dbReference type="SAM" id="Phobius"/>
    </source>
</evidence>
<dbReference type="Pfam" id="PF09900">
    <property type="entry name" value="DUF2127"/>
    <property type="match status" value="1"/>
</dbReference>
<dbReference type="RefSeq" id="WP_284400795.1">
    <property type="nucleotide sequence ID" value="NZ_BSNQ01000009.1"/>
</dbReference>
<dbReference type="Proteomes" id="UP001620405">
    <property type="component" value="Unassembled WGS sequence"/>
</dbReference>
<evidence type="ECO:0000313" key="3">
    <source>
        <dbReference type="Proteomes" id="UP001620405"/>
    </source>
</evidence>
<reference evidence="2 3" key="1">
    <citation type="submission" date="2020-10" db="EMBL/GenBank/DDBJ databases">
        <title>Phylogeny of dyella-like bacteria.</title>
        <authorList>
            <person name="Fu J."/>
        </authorList>
    </citation>
    <scope>NUCLEOTIDE SEQUENCE [LARGE SCALE GENOMIC DNA]</scope>
    <source>
        <strain evidence="2 3">DHOB07</strain>
    </source>
</reference>
<proteinExistence type="predicted"/>
<dbReference type="EMBL" id="JADIKG010000012">
    <property type="protein sequence ID" value="MFK2873820.1"/>
    <property type="molecule type" value="Genomic_DNA"/>
</dbReference>
<feature type="transmembrane region" description="Helical" evidence="1">
    <location>
        <begin position="138"/>
        <end position="157"/>
    </location>
</feature>
<keyword evidence="3" id="KW-1185">Reference proteome</keyword>
<sequence length="180" mass="20003">MSPSDHRITKPSSEIEAQHSVGLRIIAIYKAIKTVCLIFVAIVAFGLHQQQNFEHLVHSLEHLSLTDSSGLRWQLVGLLEQMGPSKFVAVGIVALAYAVIFATEGTGLWLRKHWAEWFTVIATGSLIPVEVYEVLMRFSWLKLAALIANVAIVLYLIRIAMQPHVKRSDNSSTSVVSREG</sequence>
<feature type="transmembrane region" description="Helical" evidence="1">
    <location>
        <begin position="114"/>
        <end position="132"/>
    </location>
</feature>
<protein>
    <submittedName>
        <fullName evidence="2">DUF2127 domain-containing protein</fullName>
    </submittedName>
</protein>
<comment type="caution">
    <text evidence="2">The sequence shown here is derived from an EMBL/GenBank/DDBJ whole genome shotgun (WGS) entry which is preliminary data.</text>
</comment>
<keyword evidence="1" id="KW-0812">Transmembrane</keyword>
<organism evidence="2 3">
    <name type="scientific">Dyella lipolytica</name>
    <dbReference type="NCBI Taxonomy" id="1867835"/>
    <lineage>
        <taxon>Bacteria</taxon>
        <taxon>Pseudomonadati</taxon>
        <taxon>Pseudomonadota</taxon>
        <taxon>Gammaproteobacteria</taxon>
        <taxon>Lysobacterales</taxon>
        <taxon>Rhodanobacteraceae</taxon>
        <taxon>Dyella</taxon>
    </lineage>
</organism>
<keyword evidence="1" id="KW-1133">Transmembrane helix</keyword>
<feature type="transmembrane region" description="Helical" evidence="1">
    <location>
        <begin position="21"/>
        <end position="47"/>
    </location>
</feature>
<accession>A0ABW8IV14</accession>
<dbReference type="InterPro" id="IPR021125">
    <property type="entry name" value="DUF2127"/>
</dbReference>